<sequence>MTQDDEYVQPLIEEIVGKYHAGFAVSYNHVTHVIMSATPPTEPRPATSLTIRSTGRGIRGLGSLTCKTSFETYSQSFPILVATLLSPNSNPITELKIYKMGSCDPTLTAFTPNKYPGMTNEFVCVTNLDQTGTVIGASGYWNTIHVARRCSRPRRRTK</sequence>
<protein>
    <submittedName>
        <fullName evidence="1">Uncharacterized protein</fullName>
    </submittedName>
</protein>
<dbReference type="EMBL" id="MU266338">
    <property type="protein sequence ID" value="KAH7929807.1"/>
    <property type="molecule type" value="Genomic_DNA"/>
</dbReference>
<organism evidence="1 2">
    <name type="scientific">Leucogyrophana mollusca</name>
    <dbReference type="NCBI Taxonomy" id="85980"/>
    <lineage>
        <taxon>Eukaryota</taxon>
        <taxon>Fungi</taxon>
        <taxon>Dikarya</taxon>
        <taxon>Basidiomycota</taxon>
        <taxon>Agaricomycotina</taxon>
        <taxon>Agaricomycetes</taxon>
        <taxon>Agaricomycetidae</taxon>
        <taxon>Boletales</taxon>
        <taxon>Boletales incertae sedis</taxon>
        <taxon>Leucogyrophana</taxon>
    </lineage>
</organism>
<keyword evidence="2" id="KW-1185">Reference proteome</keyword>
<gene>
    <name evidence="1" type="ORF">BV22DRAFT_1125528</name>
</gene>
<evidence type="ECO:0000313" key="1">
    <source>
        <dbReference type="EMBL" id="KAH7929807.1"/>
    </source>
</evidence>
<name>A0ACB8BY76_9AGAM</name>
<evidence type="ECO:0000313" key="2">
    <source>
        <dbReference type="Proteomes" id="UP000790709"/>
    </source>
</evidence>
<accession>A0ACB8BY76</accession>
<reference evidence="1" key="1">
    <citation type="journal article" date="2021" name="New Phytol.">
        <title>Evolutionary innovations through gain and loss of genes in the ectomycorrhizal Boletales.</title>
        <authorList>
            <person name="Wu G."/>
            <person name="Miyauchi S."/>
            <person name="Morin E."/>
            <person name="Kuo A."/>
            <person name="Drula E."/>
            <person name="Varga T."/>
            <person name="Kohler A."/>
            <person name="Feng B."/>
            <person name="Cao Y."/>
            <person name="Lipzen A."/>
            <person name="Daum C."/>
            <person name="Hundley H."/>
            <person name="Pangilinan J."/>
            <person name="Johnson J."/>
            <person name="Barry K."/>
            <person name="LaButti K."/>
            <person name="Ng V."/>
            <person name="Ahrendt S."/>
            <person name="Min B."/>
            <person name="Choi I.G."/>
            <person name="Park H."/>
            <person name="Plett J.M."/>
            <person name="Magnuson J."/>
            <person name="Spatafora J.W."/>
            <person name="Nagy L.G."/>
            <person name="Henrissat B."/>
            <person name="Grigoriev I.V."/>
            <person name="Yang Z.L."/>
            <person name="Xu J."/>
            <person name="Martin F.M."/>
        </authorList>
    </citation>
    <scope>NUCLEOTIDE SEQUENCE</scope>
    <source>
        <strain evidence="1">KUC20120723A-06</strain>
    </source>
</reference>
<proteinExistence type="predicted"/>
<comment type="caution">
    <text evidence="1">The sequence shown here is derived from an EMBL/GenBank/DDBJ whole genome shotgun (WGS) entry which is preliminary data.</text>
</comment>
<dbReference type="Proteomes" id="UP000790709">
    <property type="component" value="Unassembled WGS sequence"/>
</dbReference>